<proteinExistence type="predicted"/>
<accession>A0A382GHR1</accession>
<organism evidence="1">
    <name type="scientific">marine metagenome</name>
    <dbReference type="NCBI Taxonomy" id="408172"/>
    <lineage>
        <taxon>unclassified sequences</taxon>
        <taxon>metagenomes</taxon>
        <taxon>ecological metagenomes</taxon>
    </lineage>
</organism>
<name>A0A382GHR1_9ZZZZ</name>
<protein>
    <submittedName>
        <fullName evidence="1">Uncharacterized protein</fullName>
    </submittedName>
</protein>
<dbReference type="AlphaFoldDB" id="A0A382GHR1"/>
<evidence type="ECO:0000313" key="1">
    <source>
        <dbReference type="EMBL" id="SVB74489.1"/>
    </source>
</evidence>
<dbReference type="EMBL" id="UINC01055516">
    <property type="protein sequence ID" value="SVB74489.1"/>
    <property type="molecule type" value="Genomic_DNA"/>
</dbReference>
<gene>
    <name evidence="1" type="ORF">METZ01_LOCUS227343</name>
</gene>
<reference evidence="1" key="1">
    <citation type="submission" date="2018-05" db="EMBL/GenBank/DDBJ databases">
        <authorList>
            <person name="Lanie J.A."/>
            <person name="Ng W.-L."/>
            <person name="Kazmierczak K.M."/>
            <person name="Andrzejewski T.M."/>
            <person name="Davidsen T.M."/>
            <person name="Wayne K.J."/>
            <person name="Tettelin H."/>
            <person name="Glass J.I."/>
            <person name="Rusch D."/>
            <person name="Podicherti R."/>
            <person name="Tsui H.-C.T."/>
            <person name="Winkler M.E."/>
        </authorList>
    </citation>
    <scope>NUCLEOTIDE SEQUENCE</scope>
</reference>
<sequence length="95" mass="11248">MKSNREIKLAEIKNHSPSLYQKVVDGDVQLQQAYNYVMGDINSITEYKDRGTKGQNKIGLPKEVDRLEKMYKPTIEEWIKELKRLFPFTHKKHLK</sequence>